<gene>
    <name evidence="1" type="ORF">KHY36_03195</name>
</gene>
<dbReference type="Gene3D" id="2.160.10.10">
    <property type="entry name" value="Hexapeptide repeat proteins"/>
    <property type="match status" value="1"/>
</dbReference>
<protein>
    <submittedName>
        <fullName evidence="1">Acyltransferase</fullName>
    </submittedName>
</protein>
<dbReference type="SUPFAM" id="SSF51161">
    <property type="entry name" value="Trimeric LpxA-like enzymes"/>
    <property type="match status" value="1"/>
</dbReference>
<dbReference type="InterPro" id="IPR011004">
    <property type="entry name" value="Trimer_LpxA-like_sf"/>
</dbReference>
<evidence type="ECO:0000313" key="2">
    <source>
        <dbReference type="Proteomes" id="UP000759273"/>
    </source>
</evidence>
<reference evidence="1" key="1">
    <citation type="submission" date="2021-02" db="EMBL/GenBank/DDBJ databases">
        <title>Infant gut strain persistence is associated with maternal origin, phylogeny, and functional potential including surface adhesion and iron acquisition.</title>
        <authorList>
            <person name="Lou Y.C."/>
        </authorList>
    </citation>
    <scope>NUCLEOTIDE SEQUENCE</scope>
    <source>
        <strain evidence="1">L3_101_000M1_dasL3_101_000M1_concoct_87</strain>
    </source>
</reference>
<name>A0A943HH17_9FIRM</name>
<dbReference type="InterPro" id="IPR050179">
    <property type="entry name" value="Trans_hexapeptide_repeat"/>
</dbReference>
<keyword evidence="1" id="KW-0808">Transferase</keyword>
<sequence length="217" mass="24262">MNLISKLISRILYGSRYTNGTFIEYLKRKGVQIGENTVFYEPTTNIVDVQNPKLLILGDNVRITAGVKILTHDYSWSVITGVYGECVGGVAPVKIGNNVFIGIDSIITAGVTVGDNVIIGAGSVVTKNCDSNSVYAGVPAKKIMSLEDFYHKRKKVAAERIQEIENIVGTSQEAKNKYLREYAFFDDDVITDKEKLMRDTGYYDKAYEFYFHDDKRG</sequence>
<dbReference type="EMBL" id="JAGZGG010000004">
    <property type="protein sequence ID" value="MBS5331518.1"/>
    <property type="molecule type" value="Genomic_DNA"/>
</dbReference>
<comment type="caution">
    <text evidence="1">The sequence shown here is derived from an EMBL/GenBank/DDBJ whole genome shotgun (WGS) entry which is preliminary data.</text>
</comment>
<dbReference type="CDD" id="cd04647">
    <property type="entry name" value="LbH_MAT_like"/>
    <property type="match status" value="1"/>
</dbReference>
<dbReference type="PANTHER" id="PTHR43300:SF11">
    <property type="entry name" value="ACETYLTRANSFERASE RV3034C-RELATED"/>
    <property type="match status" value="1"/>
</dbReference>
<keyword evidence="1" id="KW-0012">Acyltransferase</keyword>
<dbReference type="GO" id="GO:0016746">
    <property type="term" value="F:acyltransferase activity"/>
    <property type="evidence" value="ECO:0007669"/>
    <property type="project" value="UniProtKB-KW"/>
</dbReference>
<accession>A0A943HH17</accession>
<proteinExistence type="predicted"/>
<dbReference type="AlphaFoldDB" id="A0A943HH17"/>
<evidence type="ECO:0000313" key="1">
    <source>
        <dbReference type="EMBL" id="MBS5331518.1"/>
    </source>
</evidence>
<dbReference type="InterPro" id="IPR001451">
    <property type="entry name" value="Hexapep"/>
</dbReference>
<dbReference type="PANTHER" id="PTHR43300">
    <property type="entry name" value="ACETYLTRANSFERASE"/>
    <property type="match status" value="1"/>
</dbReference>
<organism evidence="1 2">
    <name type="scientific">Subdoligranulum variabile</name>
    <dbReference type="NCBI Taxonomy" id="214851"/>
    <lineage>
        <taxon>Bacteria</taxon>
        <taxon>Bacillati</taxon>
        <taxon>Bacillota</taxon>
        <taxon>Clostridia</taxon>
        <taxon>Eubacteriales</taxon>
        <taxon>Oscillospiraceae</taxon>
        <taxon>Subdoligranulum</taxon>
    </lineage>
</organism>
<dbReference type="Pfam" id="PF14602">
    <property type="entry name" value="Hexapep_2"/>
    <property type="match status" value="1"/>
</dbReference>
<dbReference type="Proteomes" id="UP000759273">
    <property type="component" value="Unassembled WGS sequence"/>
</dbReference>